<evidence type="ECO:0000313" key="4">
    <source>
        <dbReference type="Proteomes" id="UP000515211"/>
    </source>
</evidence>
<reference evidence="5" key="2">
    <citation type="submission" date="2025-08" db="UniProtKB">
        <authorList>
            <consortium name="RefSeq"/>
        </authorList>
    </citation>
    <scope>IDENTIFICATION</scope>
    <source>
        <tissue evidence="5">Whole plant</tissue>
    </source>
</reference>
<dbReference type="InterPro" id="IPR006867">
    <property type="entry name" value="DUF632"/>
</dbReference>
<dbReference type="OrthoDB" id="674656at2759"/>
<dbReference type="Proteomes" id="UP000515211">
    <property type="component" value="Chromosome 9"/>
</dbReference>
<dbReference type="RefSeq" id="XP_015938482.1">
    <property type="nucleotide sequence ID" value="XM_016082996.3"/>
</dbReference>
<dbReference type="InterPro" id="IPR006868">
    <property type="entry name" value="DUF630"/>
</dbReference>
<dbReference type="Pfam" id="PF04782">
    <property type="entry name" value="DUF632"/>
    <property type="match status" value="1"/>
</dbReference>
<proteinExistence type="predicted"/>
<evidence type="ECO:0000259" key="3">
    <source>
        <dbReference type="Pfam" id="PF04783"/>
    </source>
</evidence>
<feature type="region of interest" description="Disordered" evidence="1">
    <location>
        <begin position="212"/>
        <end position="244"/>
    </location>
</feature>
<feature type="domain" description="DUF632" evidence="2">
    <location>
        <begin position="328"/>
        <end position="633"/>
    </location>
</feature>
<protein>
    <submittedName>
        <fullName evidence="5">Protein ROLLING AND ERECT LEAF 2</fullName>
    </submittedName>
</protein>
<evidence type="ECO:0000313" key="5">
    <source>
        <dbReference type="RefSeq" id="XP_015938482.1"/>
    </source>
</evidence>
<dbReference type="AlphaFoldDB" id="A0A6P4B9B7"/>
<feature type="domain" description="DUF630" evidence="3">
    <location>
        <begin position="1"/>
        <end position="59"/>
    </location>
</feature>
<dbReference type="PANTHER" id="PTHR21450">
    <property type="entry name" value="PROTEIN ALTERED PHOSPHATE STARVATION RESPONSE 1"/>
    <property type="match status" value="1"/>
</dbReference>
<evidence type="ECO:0000256" key="1">
    <source>
        <dbReference type="SAM" id="MobiDB-lite"/>
    </source>
</evidence>
<evidence type="ECO:0000259" key="2">
    <source>
        <dbReference type="Pfam" id="PF04782"/>
    </source>
</evidence>
<dbReference type="GeneID" id="107464088"/>
<organism evidence="4 5">
    <name type="scientific">Arachis duranensis</name>
    <name type="common">Wild peanut</name>
    <dbReference type="NCBI Taxonomy" id="130453"/>
    <lineage>
        <taxon>Eukaryota</taxon>
        <taxon>Viridiplantae</taxon>
        <taxon>Streptophyta</taxon>
        <taxon>Embryophyta</taxon>
        <taxon>Tracheophyta</taxon>
        <taxon>Spermatophyta</taxon>
        <taxon>Magnoliopsida</taxon>
        <taxon>eudicotyledons</taxon>
        <taxon>Gunneridae</taxon>
        <taxon>Pentapetalae</taxon>
        <taxon>rosids</taxon>
        <taxon>fabids</taxon>
        <taxon>Fabales</taxon>
        <taxon>Fabaceae</taxon>
        <taxon>Papilionoideae</taxon>
        <taxon>50 kb inversion clade</taxon>
        <taxon>dalbergioids sensu lato</taxon>
        <taxon>Dalbergieae</taxon>
        <taxon>Pterocarpus clade</taxon>
        <taxon>Arachis</taxon>
    </lineage>
</organism>
<feature type="region of interest" description="Disordered" evidence="1">
    <location>
        <begin position="112"/>
        <end position="185"/>
    </location>
</feature>
<keyword evidence="4" id="KW-1185">Reference proteome</keyword>
<dbReference type="Pfam" id="PF04783">
    <property type="entry name" value="DUF630"/>
    <property type="match status" value="1"/>
</dbReference>
<gene>
    <name evidence="5" type="primary">LOC107464088</name>
</gene>
<name>A0A6P4B9B7_ARADU</name>
<sequence>MGCSQSKIENEEAVARCKERKHFMKLAVSARNAFAAAHSAYATSLKGAGAALTDFAQGEVVDPQFPPSAAAAAAAIPAIAAVNDIKPPPPPPSLAEQPQPLQRATTMPEKMIKEESKRAGSKKQVIKEEEGADGDDEIELENNEGNLRTRRRRSNRTIEEKNQHHDRKHDHDHDHGHGHSHVHALQHTHQTAAMEYFFPSVENVPGTSLKDSEEVLGEEEQEENHHHHRHHNNNNNNHKMSKKDERIHNHRKVFVEEKGHGEIDDDEDVDGIDDDEPVAPLPDEEAVVLPPAPEAMAMATTSSSKALKKVKIVPPVEAKRNGKQGVNMMQVFTELDDHFLKASESAHEVSKMLEATRLHYHSNFADNRGHIDHAAKVMRVITWNRSFRGIPNLDEGKDDVDLEEHETHATVLDKLLAWEKKLYDEVKAGELMKYEYQKKVAMLNKLKNRGSNSEALEKAKAAVSHLHTRYIVDMQALDSTVLEISRLRDQQLYPRLVQLVDGMATMWGIMQFHHENQSSIVTALRLLDISQSPTETSEQHYERTQQLCAVVQQWQAHFEKLMIHQREYIKALNSWLKQNLIPIESNLKEKVSSPQRARKPPIHSLLIAWQDHLEKLPDEDARTAITNFAAVIETICQHQEEELALKRKCEETRKELMRKKRQFEDWYRKYMEKKIPEDFDPERTEANNPDETIINRKFLVDQVEKRLEDEEEAYARQCLQVRQKSLGSLKNRLPELFRAMSNFSHECAKMYSELRSITQNQGLGQRSSEN</sequence>
<dbReference type="PANTHER" id="PTHR21450:SF59">
    <property type="entry name" value="PROTEIN, PUTATIVE_ 48652-45869-RELATED"/>
    <property type="match status" value="1"/>
</dbReference>
<reference evidence="4" key="1">
    <citation type="journal article" date="2016" name="Nat. Genet.">
        <title>The genome sequences of Arachis duranensis and Arachis ipaensis, the diploid ancestors of cultivated peanut.</title>
        <authorList>
            <person name="Bertioli D.J."/>
            <person name="Cannon S.B."/>
            <person name="Froenicke L."/>
            <person name="Huang G."/>
            <person name="Farmer A.D."/>
            <person name="Cannon E.K."/>
            <person name="Liu X."/>
            <person name="Gao D."/>
            <person name="Clevenger J."/>
            <person name="Dash S."/>
            <person name="Ren L."/>
            <person name="Moretzsohn M.C."/>
            <person name="Shirasawa K."/>
            <person name="Huang W."/>
            <person name="Vidigal B."/>
            <person name="Abernathy B."/>
            <person name="Chu Y."/>
            <person name="Niederhuth C.E."/>
            <person name="Umale P."/>
            <person name="Araujo A.C."/>
            <person name="Kozik A."/>
            <person name="Kim K.D."/>
            <person name="Burow M.D."/>
            <person name="Varshney R.K."/>
            <person name="Wang X."/>
            <person name="Zhang X."/>
            <person name="Barkley N."/>
            <person name="Guimaraes P.M."/>
            <person name="Isobe S."/>
            <person name="Guo B."/>
            <person name="Liao B."/>
            <person name="Stalker H.T."/>
            <person name="Schmitz R.J."/>
            <person name="Scheffler B.E."/>
            <person name="Leal-Bertioli S.C."/>
            <person name="Xun X."/>
            <person name="Jackson S.A."/>
            <person name="Michelmore R."/>
            <person name="Ozias-Akins P."/>
        </authorList>
    </citation>
    <scope>NUCLEOTIDE SEQUENCE [LARGE SCALE GENOMIC DNA]</scope>
    <source>
        <strain evidence="4">cv. V14167</strain>
    </source>
</reference>
<feature type="compositionally biased region" description="Acidic residues" evidence="1">
    <location>
        <begin position="130"/>
        <end position="142"/>
    </location>
</feature>
<feature type="region of interest" description="Disordered" evidence="1">
    <location>
        <begin position="84"/>
        <end position="103"/>
    </location>
</feature>
<accession>A0A6P4B9B7</accession>
<feature type="compositionally biased region" description="Basic and acidic residues" evidence="1">
    <location>
        <begin position="156"/>
        <end position="177"/>
    </location>
</feature>
<dbReference type="KEGG" id="adu:107464088"/>